<evidence type="ECO:0000313" key="1">
    <source>
        <dbReference type="EMBL" id="QHU07210.1"/>
    </source>
</evidence>
<protein>
    <submittedName>
        <fullName evidence="1">Uncharacterized protein</fullName>
    </submittedName>
</protein>
<name>A0A6C0JRA0_9ZZZZ</name>
<accession>A0A6C0JRA0</accession>
<dbReference type="AlphaFoldDB" id="A0A6C0JRA0"/>
<proteinExistence type="predicted"/>
<organism evidence="1">
    <name type="scientific">viral metagenome</name>
    <dbReference type="NCBI Taxonomy" id="1070528"/>
    <lineage>
        <taxon>unclassified sequences</taxon>
        <taxon>metagenomes</taxon>
        <taxon>organismal metagenomes</taxon>
    </lineage>
</organism>
<dbReference type="EMBL" id="MN740684">
    <property type="protein sequence ID" value="QHU07210.1"/>
    <property type="molecule type" value="Genomic_DNA"/>
</dbReference>
<sequence length="105" mass="12866">MLLYIYILINMFKTFFKLLCKNTFDYCYDSKEYNYDKETEILIDPNKYKKYDDIKYNTILYHSDNELNIKTNIDYKLVDYNDNDTDTDGEIKNEYDFIDNDSDFN</sequence>
<reference evidence="1" key="1">
    <citation type="journal article" date="2020" name="Nature">
        <title>Giant virus diversity and host interactions through global metagenomics.</title>
        <authorList>
            <person name="Schulz F."/>
            <person name="Roux S."/>
            <person name="Paez-Espino D."/>
            <person name="Jungbluth S."/>
            <person name="Walsh D.A."/>
            <person name="Denef V.J."/>
            <person name="McMahon K.D."/>
            <person name="Konstantinidis K.T."/>
            <person name="Eloe-Fadrosh E.A."/>
            <person name="Kyrpides N.C."/>
            <person name="Woyke T."/>
        </authorList>
    </citation>
    <scope>NUCLEOTIDE SEQUENCE</scope>
    <source>
        <strain evidence="1">GVMAG-S-1040241-154</strain>
    </source>
</reference>